<dbReference type="PANTHER" id="PTHR24305:SF187">
    <property type="entry name" value="P450, PUTATIVE (EUROFUNG)-RELATED"/>
    <property type="match status" value="1"/>
</dbReference>
<dbReference type="CDD" id="cd11061">
    <property type="entry name" value="CYP67-like"/>
    <property type="match status" value="1"/>
</dbReference>
<name>G5EJT7_PHACH</name>
<sequence length="565" mass="63797">MGSEVAMQLLRANISKLFPRLDQNDALAVVVGAALVCHLIFKHLEPTYIPAVLFLLVLVPLYLSASLLPHFGPLLGPLIAFTTYHTSLLTSIGLCRISPWHPLAKYPGPLPAKLSKWWMVWKERDCKQHFYLEDLHKRYGDVVRIGPNELSICNVDAVLPLMGPNGLTKGPSTIGQGLEQPIPSLVSIRDPAEHARRRRPWTRAFSTAALKEYEPILAKRISELCGQLAQQKGTLNLATWISWFTYDVMGDLVFGGGNEMLVTGDQDGIWAMFEKSGEGQMVYHHVPWLAHYAKRLPMSPALKKMRGFALGRALERYKRGAVTKDLFYYLSNEDGSEKIPPPPAQVIGDGVLATVAASDTTSTTIANTFWHILRYPHYYKRVQAEVDMYYPPGESAFDTKHHNKLTFLEAVIHETLRLYPVLPSGSQRSPVPGKGDRVVGPYYIPDGTQARVHTWSLHRDPRYFSRPDTFWPERWLIAEGLEPAPAGEPFVHNANAFIPFSFGPANCVGKNLAYLEMRMVFCHLLQNLDFELDKSWNPAERERSAEDQFVLYMRCPLPVTVRRRV</sequence>
<evidence type="ECO:0000313" key="10">
    <source>
        <dbReference type="EMBL" id="BAL05149.1"/>
    </source>
</evidence>
<evidence type="ECO:0000256" key="6">
    <source>
        <dbReference type="ARBA" id="ARBA00023004"/>
    </source>
</evidence>
<dbReference type="GO" id="GO:0020037">
    <property type="term" value="F:heme binding"/>
    <property type="evidence" value="ECO:0007669"/>
    <property type="project" value="InterPro"/>
</dbReference>
<dbReference type="GO" id="GO:0016705">
    <property type="term" value="F:oxidoreductase activity, acting on paired donors, with incorporation or reduction of molecular oxygen"/>
    <property type="evidence" value="ECO:0007669"/>
    <property type="project" value="InterPro"/>
</dbReference>
<dbReference type="Gene3D" id="1.10.630.10">
    <property type="entry name" value="Cytochrome P450"/>
    <property type="match status" value="1"/>
</dbReference>
<evidence type="ECO:0000256" key="9">
    <source>
        <dbReference type="SAM" id="Phobius"/>
    </source>
</evidence>
<dbReference type="InterPro" id="IPR050121">
    <property type="entry name" value="Cytochrome_P450_monoxygenase"/>
</dbReference>
<dbReference type="PANTHER" id="PTHR24305">
    <property type="entry name" value="CYTOCHROME P450"/>
    <property type="match status" value="1"/>
</dbReference>
<protein>
    <submittedName>
        <fullName evidence="10">Cytochrome P450</fullName>
    </submittedName>
</protein>
<evidence type="ECO:0000256" key="2">
    <source>
        <dbReference type="ARBA" id="ARBA00005179"/>
    </source>
</evidence>
<dbReference type="Pfam" id="PF00067">
    <property type="entry name" value="p450"/>
    <property type="match status" value="1"/>
</dbReference>
<dbReference type="GO" id="GO:0005506">
    <property type="term" value="F:iron ion binding"/>
    <property type="evidence" value="ECO:0007669"/>
    <property type="project" value="InterPro"/>
</dbReference>
<keyword evidence="4 8" id="KW-0479">Metal-binding</keyword>
<evidence type="ECO:0000256" key="7">
    <source>
        <dbReference type="ARBA" id="ARBA00023033"/>
    </source>
</evidence>
<keyword evidence="7" id="KW-0503">Monooxygenase</keyword>
<proteinExistence type="evidence at transcript level"/>
<comment type="similarity">
    <text evidence="3">Belongs to the cytochrome P450 family.</text>
</comment>
<keyword evidence="6 8" id="KW-0408">Iron</keyword>
<evidence type="ECO:0000256" key="4">
    <source>
        <dbReference type="ARBA" id="ARBA00022723"/>
    </source>
</evidence>
<keyword evidence="5" id="KW-0560">Oxidoreductase</keyword>
<keyword evidence="9" id="KW-1133">Transmembrane helix</keyword>
<dbReference type="EMBL" id="AB597862">
    <property type="protein sequence ID" value="BAL05149.1"/>
    <property type="molecule type" value="mRNA"/>
</dbReference>
<reference evidence="10" key="1">
    <citation type="submission" date="2010-10" db="EMBL/GenBank/DDBJ databases">
        <title>Phanerochaete chrysosporium cytochrome P450.</title>
        <authorList>
            <person name="Hirosue S."/>
            <person name="Hiratsuka N."/>
            <person name="Ichinose H."/>
            <person name="Wariishi H."/>
        </authorList>
    </citation>
    <scope>NUCLEOTIDE SEQUENCE</scope>
    <source>
        <strain evidence="10">ATCC 34541</strain>
    </source>
</reference>
<accession>G5EJT7</accession>
<comment type="cofactor">
    <cofactor evidence="1 8">
        <name>heme</name>
        <dbReference type="ChEBI" id="CHEBI:30413"/>
    </cofactor>
</comment>
<evidence type="ECO:0000256" key="5">
    <source>
        <dbReference type="ARBA" id="ARBA00023002"/>
    </source>
</evidence>
<comment type="pathway">
    <text evidence="2">Secondary metabolite biosynthesis.</text>
</comment>
<keyword evidence="9" id="KW-0812">Transmembrane</keyword>
<feature type="binding site" description="axial binding residue" evidence="8">
    <location>
        <position position="507"/>
    </location>
    <ligand>
        <name>heme</name>
        <dbReference type="ChEBI" id="CHEBI:30413"/>
    </ligand>
    <ligandPart>
        <name>Fe</name>
        <dbReference type="ChEBI" id="CHEBI:18248"/>
    </ligandPart>
</feature>
<feature type="transmembrane region" description="Helical" evidence="9">
    <location>
        <begin position="26"/>
        <end position="41"/>
    </location>
</feature>
<keyword evidence="9" id="KW-0472">Membrane</keyword>
<feature type="transmembrane region" description="Helical" evidence="9">
    <location>
        <begin position="48"/>
        <end position="68"/>
    </location>
</feature>
<keyword evidence="8" id="KW-0349">Heme</keyword>
<evidence type="ECO:0000256" key="8">
    <source>
        <dbReference type="PIRSR" id="PIRSR602401-1"/>
    </source>
</evidence>
<dbReference type="InterPro" id="IPR001128">
    <property type="entry name" value="Cyt_P450"/>
</dbReference>
<dbReference type="PRINTS" id="PR00385">
    <property type="entry name" value="P450"/>
</dbReference>
<dbReference type="GO" id="GO:0004497">
    <property type="term" value="F:monooxygenase activity"/>
    <property type="evidence" value="ECO:0007669"/>
    <property type="project" value="UniProtKB-KW"/>
</dbReference>
<dbReference type="InterPro" id="IPR002401">
    <property type="entry name" value="Cyt_P450_E_grp-I"/>
</dbReference>
<dbReference type="VEuPathDB" id="FungiDB:AGR57_14235"/>
<organism evidence="10">
    <name type="scientific">Phanerodontia chrysosporium</name>
    <name type="common">White-rot fungus</name>
    <name type="synonym">Sporotrichum pruinosum</name>
    <dbReference type="NCBI Taxonomy" id="2822231"/>
    <lineage>
        <taxon>Eukaryota</taxon>
        <taxon>Fungi</taxon>
        <taxon>Dikarya</taxon>
        <taxon>Basidiomycota</taxon>
        <taxon>Agaricomycotina</taxon>
        <taxon>Agaricomycetes</taxon>
        <taxon>Polyporales</taxon>
        <taxon>Phanerochaetaceae</taxon>
        <taxon>Phanerodontia</taxon>
    </lineage>
</organism>
<evidence type="ECO:0000256" key="3">
    <source>
        <dbReference type="ARBA" id="ARBA00010617"/>
    </source>
</evidence>
<dbReference type="InterPro" id="IPR036396">
    <property type="entry name" value="Cyt_P450_sf"/>
</dbReference>
<dbReference type="SUPFAM" id="SSF48264">
    <property type="entry name" value="Cytochrome P450"/>
    <property type="match status" value="1"/>
</dbReference>
<dbReference type="AlphaFoldDB" id="G5EJT7"/>
<gene>
    <name evidence="10" type="primary">PcCYP_54b</name>
</gene>
<evidence type="ECO:0000256" key="1">
    <source>
        <dbReference type="ARBA" id="ARBA00001971"/>
    </source>
</evidence>
<dbReference type="PRINTS" id="PR00463">
    <property type="entry name" value="EP450I"/>
</dbReference>